<name>A0A6N7WPM0_STRAY</name>
<feature type="transmembrane region" description="Helical" evidence="1">
    <location>
        <begin position="72"/>
        <end position="91"/>
    </location>
</feature>
<dbReference type="InterPro" id="IPR012156">
    <property type="entry name" value="Cold_shock_CspA"/>
</dbReference>
<dbReference type="Proteomes" id="UP000471052">
    <property type="component" value="Unassembled WGS sequence"/>
</dbReference>
<dbReference type="InterPro" id="IPR010718">
    <property type="entry name" value="DUF1294"/>
</dbReference>
<keyword evidence="1" id="KW-0812">Transmembrane</keyword>
<sequence length="92" mass="10919">MSTKAVVFLLFVLWNSLVFASYGLDKRRARRGSWRISEETLLLESLFLGGIGAFLGGKVFRHKTRNRYFRLVWYLGLLGDIAFLYWLVWLWR</sequence>
<dbReference type="Pfam" id="PF06961">
    <property type="entry name" value="DUF1294"/>
    <property type="match status" value="1"/>
</dbReference>
<keyword evidence="1" id="KW-0472">Membrane</keyword>
<accession>A0A6N7WPM0</accession>
<keyword evidence="1" id="KW-1133">Transmembrane helix</keyword>
<dbReference type="AlphaFoldDB" id="A0A6N7WPM0"/>
<proteinExistence type="predicted"/>
<dbReference type="RefSeq" id="WP_154454386.1">
    <property type="nucleotide sequence ID" value="NZ_VUNP01000005.1"/>
</dbReference>
<evidence type="ECO:0000313" key="3">
    <source>
        <dbReference type="Proteomes" id="UP000471052"/>
    </source>
</evidence>
<dbReference type="EMBL" id="VUNP01000005">
    <property type="protein sequence ID" value="MST53176.1"/>
    <property type="molecule type" value="Genomic_DNA"/>
</dbReference>
<dbReference type="OrthoDB" id="1698854at2"/>
<gene>
    <name evidence="2" type="ORF">FYJ82_01765</name>
</gene>
<evidence type="ECO:0000256" key="1">
    <source>
        <dbReference type="SAM" id="Phobius"/>
    </source>
</evidence>
<reference evidence="2 3" key="1">
    <citation type="submission" date="2019-08" db="EMBL/GenBank/DDBJ databases">
        <title>In-depth cultivation of the pig gut microbiome towards novel bacterial diversity and tailored functional studies.</title>
        <authorList>
            <person name="Wylensek D."/>
            <person name="Hitch T.C.A."/>
            <person name="Clavel T."/>
        </authorList>
    </citation>
    <scope>NUCLEOTIDE SEQUENCE [LARGE SCALE GENOMIC DNA]</scope>
    <source>
        <strain evidence="2 3">BL-178-WT-3A</strain>
    </source>
</reference>
<dbReference type="GO" id="GO:0003676">
    <property type="term" value="F:nucleic acid binding"/>
    <property type="evidence" value="ECO:0007669"/>
    <property type="project" value="InterPro"/>
</dbReference>
<evidence type="ECO:0000313" key="2">
    <source>
        <dbReference type="EMBL" id="MST53176.1"/>
    </source>
</evidence>
<dbReference type="PIRSF" id="PIRSF002599">
    <property type="entry name" value="Cold_shock_A"/>
    <property type="match status" value="1"/>
</dbReference>
<organism evidence="2 3">
    <name type="scientific">Streptococcus alactolyticus</name>
    <dbReference type="NCBI Taxonomy" id="29389"/>
    <lineage>
        <taxon>Bacteria</taxon>
        <taxon>Bacillati</taxon>
        <taxon>Bacillota</taxon>
        <taxon>Bacilli</taxon>
        <taxon>Lactobacillales</taxon>
        <taxon>Streptococcaceae</taxon>
        <taxon>Streptococcus</taxon>
    </lineage>
</organism>
<protein>
    <submittedName>
        <fullName evidence="2">DUF1294 domain-containing protein</fullName>
    </submittedName>
</protein>
<comment type="caution">
    <text evidence="2">The sequence shown here is derived from an EMBL/GenBank/DDBJ whole genome shotgun (WGS) entry which is preliminary data.</text>
</comment>